<dbReference type="GO" id="GO:0005173">
    <property type="term" value="F:stem cell factor receptor binding"/>
    <property type="evidence" value="ECO:0007669"/>
    <property type="project" value="InterPro"/>
</dbReference>
<reference evidence="25" key="3">
    <citation type="submission" date="2025-09" db="UniProtKB">
        <authorList>
            <consortium name="Ensembl"/>
        </authorList>
    </citation>
    <scope>IDENTIFICATION</scope>
</reference>
<evidence type="ECO:0000256" key="16">
    <source>
        <dbReference type="ARBA" id="ARBA00023136"/>
    </source>
</evidence>
<dbReference type="GO" id="GO:0005856">
    <property type="term" value="C:cytoskeleton"/>
    <property type="evidence" value="ECO:0007669"/>
    <property type="project" value="UniProtKB-SubCell"/>
</dbReference>
<dbReference type="PANTHER" id="PTHR11574">
    <property type="entry name" value="KIT LIGAND"/>
    <property type="match status" value="1"/>
</dbReference>
<protein>
    <recommendedName>
        <fullName evidence="7">Kit ligand</fullName>
    </recommendedName>
    <alternativeName>
        <fullName evidence="21">Mast cell growth factor</fullName>
    </alternativeName>
    <alternativeName>
        <fullName evidence="23">Stem cell factor</fullName>
    </alternativeName>
    <alternativeName>
        <fullName evidence="22">c-Kit ligand</fullName>
    </alternativeName>
</protein>
<evidence type="ECO:0000256" key="3">
    <source>
        <dbReference type="ARBA" id="ARBA00004486"/>
    </source>
</evidence>
<evidence type="ECO:0000256" key="19">
    <source>
        <dbReference type="ARBA" id="ARBA00023212"/>
    </source>
</evidence>
<dbReference type="GO" id="GO:0005886">
    <property type="term" value="C:plasma membrane"/>
    <property type="evidence" value="ECO:0007669"/>
    <property type="project" value="UniProtKB-SubCell"/>
</dbReference>
<keyword evidence="14" id="KW-1133">Transmembrane helix</keyword>
<evidence type="ECO:0000256" key="2">
    <source>
        <dbReference type="ARBA" id="ARBA00004251"/>
    </source>
</evidence>
<evidence type="ECO:0000256" key="11">
    <source>
        <dbReference type="ARBA" id="ARBA00022692"/>
    </source>
</evidence>
<evidence type="ECO:0000256" key="21">
    <source>
        <dbReference type="ARBA" id="ARBA00030364"/>
    </source>
</evidence>
<dbReference type="SUPFAM" id="SSF47266">
    <property type="entry name" value="4-helical cytokines"/>
    <property type="match status" value="1"/>
</dbReference>
<dbReference type="Pfam" id="PF02404">
    <property type="entry name" value="SCF"/>
    <property type="match status" value="1"/>
</dbReference>
<accession>A0AAQ4QR39</accession>
<reference evidence="25 26" key="1">
    <citation type="journal article" date="2021" name="G3 (Bethesda)">
        <title>Improved contiguity of the threespine stickleback genome using long-read sequencing.</title>
        <authorList>
            <person name="Nath S."/>
            <person name="Shaw D.E."/>
            <person name="White M.A."/>
        </authorList>
    </citation>
    <scope>NUCLEOTIDE SEQUENCE [LARGE SCALE GENOMIC DNA]</scope>
    <source>
        <strain evidence="25 26">Lake Benthic</strain>
    </source>
</reference>
<keyword evidence="19" id="KW-0206">Cytoskeleton</keyword>
<keyword evidence="13" id="KW-0130">Cell adhesion</keyword>
<dbReference type="GO" id="GO:0030027">
    <property type="term" value="C:lamellipodium"/>
    <property type="evidence" value="ECO:0007669"/>
    <property type="project" value="UniProtKB-SubCell"/>
</dbReference>
<dbReference type="GO" id="GO:0030175">
    <property type="term" value="C:filopodium"/>
    <property type="evidence" value="ECO:0007669"/>
    <property type="project" value="UniProtKB-SubCell"/>
</dbReference>
<feature type="chain" id="PRO_5042949230" description="Kit ligand" evidence="24">
    <location>
        <begin position="26"/>
        <end position="223"/>
    </location>
</feature>
<evidence type="ECO:0000256" key="13">
    <source>
        <dbReference type="ARBA" id="ARBA00022889"/>
    </source>
</evidence>
<dbReference type="GO" id="GO:0008284">
    <property type="term" value="P:positive regulation of cell population proliferation"/>
    <property type="evidence" value="ECO:0007669"/>
    <property type="project" value="TreeGrafter"/>
</dbReference>
<evidence type="ECO:0000256" key="18">
    <source>
        <dbReference type="ARBA" id="ARBA00023180"/>
    </source>
</evidence>
<dbReference type="GeneTree" id="ENSGT00390000018272"/>
<evidence type="ECO:0000256" key="23">
    <source>
        <dbReference type="ARBA" id="ARBA00033123"/>
    </source>
</evidence>
<dbReference type="GO" id="GO:0005576">
    <property type="term" value="C:extracellular region"/>
    <property type="evidence" value="ECO:0007669"/>
    <property type="project" value="UniProtKB-SubCell"/>
</dbReference>
<keyword evidence="16" id="KW-0472">Membrane</keyword>
<evidence type="ECO:0000256" key="1">
    <source>
        <dbReference type="ARBA" id="ARBA00004245"/>
    </source>
</evidence>
<evidence type="ECO:0000313" key="26">
    <source>
        <dbReference type="Proteomes" id="UP000007635"/>
    </source>
</evidence>
<keyword evidence="18" id="KW-0325">Glycoprotein</keyword>
<evidence type="ECO:0000256" key="4">
    <source>
        <dbReference type="ARBA" id="ARBA00004510"/>
    </source>
</evidence>
<evidence type="ECO:0000256" key="10">
    <source>
        <dbReference type="ARBA" id="ARBA00022525"/>
    </source>
</evidence>
<keyword evidence="20" id="KW-0966">Cell projection</keyword>
<dbReference type="GO" id="GO:0007155">
    <property type="term" value="P:cell adhesion"/>
    <property type="evidence" value="ECO:0007669"/>
    <property type="project" value="UniProtKB-KW"/>
</dbReference>
<dbReference type="Gene3D" id="1.20.1250.10">
    <property type="match status" value="1"/>
</dbReference>
<dbReference type="Ensembl" id="ENSGACT00000063710.1">
    <property type="protein sequence ID" value="ENSGACP00000053400.1"/>
    <property type="gene ID" value="ENSGACG00000031956.1"/>
</dbReference>
<comment type="similarity">
    <text evidence="6">Belongs to the SCF family.</text>
</comment>
<keyword evidence="11" id="KW-0812">Transmembrane</keyword>
<evidence type="ECO:0000256" key="24">
    <source>
        <dbReference type="SAM" id="SignalP"/>
    </source>
</evidence>
<proteinExistence type="inferred from homology"/>
<feature type="signal peptide" evidence="24">
    <location>
        <begin position="1"/>
        <end position="25"/>
    </location>
</feature>
<name>A0AAQ4QR39_GASAC</name>
<evidence type="ECO:0000313" key="25">
    <source>
        <dbReference type="Ensembl" id="ENSGACP00000053400.1"/>
    </source>
</evidence>
<evidence type="ECO:0000256" key="8">
    <source>
        <dbReference type="ARBA" id="ARBA00022475"/>
    </source>
</evidence>
<comment type="subcellular location">
    <subcellularLocation>
        <location evidence="2">Cell membrane</location>
        <topology evidence="2">Single-pass type I membrane protein</topology>
    </subcellularLocation>
    <subcellularLocation>
        <location evidence="3">Cell projection</location>
        <location evidence="3">Filopodium</location>
    </subcellularLocation>
    <subcellularLocation>
        <location evidence="4">Cell projection</location>
        <location evidence="4">Lamellipodium</location>
    </subcellularLocation>
    <subcellularLocation>
        <location evidence="1">Cytoplasm</location>
        <location evidence="1">Cytoskeleton</location>
    </subcellularLocation>
    <subcellularLocation>
        <location evidence="5">Secreted</location>
    </subcellularLocation>
</comment>
<keyword evidence="12 24" id="KW-0732">Signal</keyword>
<keyword evidence="8" id="KW-1003">Cell membrane</keyword>
<dbReference type="GO" id="GO:0005125">
    <property type="term" value="F:cytokine activity"/>
    <property type="evidence" value="ECO:0007669"/>
    <property type="project" value="TreeGrafter"/>
</dbReference>
<reference evidence="25" key="2">
    <citation type="submission" date="2025-08" db="UniProtKB">
        <authorList>
            <consortium name="Ensembl"/>
        </authorList>
    </citation>
    <scope>IDENTIFICATION</scope>
</reference>
<evidence type="ECO:0000256" key="22">
    <source>
        <dbReference type="ARBA" id="ARBA00032898"/>
    </source>
</evidence>
<dbReference type="InterPro" id="IPR009079">
    <property type="entry name" value="4_helix_cytokine-like_core"/>
</dbReference>
<evidence type="ECO:0000256" key="12">
    <source>
        <dbReference type="ARBA" id="ARBA00022729"/>
    </source>
</evidence>
<evidence type="ECO:0000256" key="17">
    <source>
        <dbReference type="ARBA" id="ARBA00023157"/>
    </source>
</evidence>
<evidence type="ECO:0000256" key="20">
    <source>
        <dbReference type="ARBA" id="ARBA00023273"/>
    </source>
</evidence>
<evidence type="ECO:0000256" key="15">
    <source>
        <dbReference type="ARBA" id="ARBA00023030"/>
    </source>
</evidence>
<keyword evidence="9" id="KW-0963">Cytoplasm</keyword>
<dbReference type="PANTHER" id="PTHR11574:SF0">
    <property type="entry name" value="KIT LIGAND"/>
    <property type="match status" value="1"/>
</dbReference>
<sequence>FVFFQILKATCLLLSLCTSLNICFGKFGTPITDDVSKLSLLKQNMPSDYEIPVSYIPKEVAGPCWVVLNIYPLEQSLRKLASRFGAVSSNRENTIVFIAMLKSLRFTFDHEELVSNPLFQCHYQEERLMSGLYFDYIKDVLHAASQGASGFSCKPPSCLNPRQTPGRTIHFTEPLACLQTVLSCNCKSSLCVASLSPSVLSYHTIEADNHMYVSRGNTVKQLL</sequence>
<evidence type="ECO:0000256" key="5">
    <source>
        <dbReference type="ARBA" id="ARBA00004613"/>
    </source>
</evidence>
<organism evidence="25 26">
    <name type="scientific">Gasterosteus aculeatus aculeatus</name>
    <name type="common">three-spined stickleback</name>
    <dbReference type="NCBI Taxonomy" id="481459"/>
    <lineage>
        <taxon>Eukaryota</taxon>
        <taxon>Metazoa</taxon>
        <taxon>Chordata</taxon>
        <taxon>Craniata</taxon>
        <taxon>Vertebrata</taxon>
        <taxon>Euteleostomi</taxon>
        <taxon>Actinopterygii</taxon>
        <taxon>Neopterygii</taxon>
        <taxon>Teleostei</taxon>
        <taxon>Neoteleostei</taxon>
        <taxon>Acanthomorphata</taxon>
        <taxon>Eupercaria</taxon>
        <taxon>Perciformes</taxon>
        <taxon>Cottioidei</taxon>
        <taxon>Gasterosteales</taxon>
        <taxon>Gasterosteidae</taxon>
        <taxon>Gasterosteus</taxon>
    </lineage>
</organism>
<keyword evidence="15" id="KW-0339">Growth factor</keyword>
<evidence type="ECO:0000256" key="6">
    <source>
        <dbReference type="ARBA" id="ARBA00010419"/>
    </source>
</evidence>
<dbReference type="Proteomes" id="UP000007635">
    <property type="component" value="Chromosome IV"/>
</dbReference>
<evidence type="ECO:0000256" key="14">
    <source>
        <dbReference type="ARBA" id="ARBA00022989"/>
    </source>
</evidence>
<keyword evidence="10" id="KW-0964">Secreted</keyword>
<dbReference type="InterPro" id="IPR003452">
    <property type="entry name" value="SCF"/>
</dbReference>
<dbReference type="AlphaFoldDB" id="A0AAQ4QR39"/>
<keyword evidence="17" id="KW-1015">Disulfide bond</keyword>
<keyword evidence="26" id="KW-1185">Reference proteome</keyword>
<evidence type="ECO:0000256" key="7">
    <source>
        <dbReference type="ARBA" id="ARBA00017304"/>
    </source>
</evidence>
<dbReference type="GO" id="GO:0008083">
    <property type="term" value="F:growth factor activity"/>
    <property type="evidence" value="ECO:0007669"/>
    <property type="project" value="UniProtKB-KW"/>
</dbReference>
<evidence type="ECO:0000256" key="9">
    <source>
        <dbReference type="ARBA" id="ARBA00022490"/>
    </source>
</evidence>